<dbReference type="EMBL" id="KB445559">
    <property type="protein sequence ID" value="EMC94231.1"/>
    <property type="molecule type" value="Genomic_DNA"/>
</dbReference>
<dbReference type="KEGG" id="bcom:BAUCODRAFT_124950"/>
<protein>
    <submittedName>
        <fullName evidence="1">Uncharacterized protein</fullName>
    </submittedName>
</protein>
<evidence type="ECO:0000313" key="1">
    <source>
        <dbReference type="EMBL" id="EMC94231.1"/>
    </source>
</evidence>
<dbReference type="AlphaFoldDB" id="M2MCI0"/>
<reference evidence="1 2" key="1">
    <citation type="journal article" date="2012" name="PLoS Pathog.">
        <title>Diverse lifestyles and strategies of plant pathogenesis encoded in the genomes of eighteen Dothideomycetes fungi.</title>
        <authorList>
            <person name="Ohm R.A."/>
            <person name="Feau N."/>
            <person name="Henrissat B."/>
            <person name="Schoch C.L."/>
            <person name="Horwitz B.A."/>
            <person name="Barry K.W."/>
            <person name="Condon B.J."/>
            <person name="Copeland A.C."/>
            <person name="Dhillon B."/>
            <person name="Glaser F."/>
            <person name="Hesse C.N."/>
            <person name="Kosti I."/>
            <person name="LaButti K."/>
            <person name="Lindquist E.A."/>
            <person name="Lucas S."/>
            <person name="Salamov A.A."/>
            <person name="Bradshaw R.E."/>
            <person name="Ciuffetti L."/>
            <person name="Hamelin R.C."/>
            <person name="Kema G.H.J."/>
            <person name="Lawrence C."/>
            <person name="Scott J.A."/>
            <person name="Spatafora J.W."/>
            <person name="Turgeon B.G."/>
            <person name="de Wit P.J.G.M."/>
            <person name="Zhong S."/>
            <person name="Goodwin S.B."/>
            <person name="Grigoriev I.V."/>
        </authorList>
    </citation>
    <scope>NUCLEOTIDE SEQUENCE [LARGE SCALE GENOMIC DNA]</scope>
    <source>
        <strain evidence="1 2">UAMH 10762</strain>
    </source>
</reference>
<proteinExistence type="predicted"/>
<sequence>MTPCDRLGSADRQAGGKKLSAKLKAAKINDIYRYYAGGPTTTPCVCETLNFDALRTLSTLLRRRRYHHPACGIKQSMLYCLLTANISPSPSDHHVLVNQYAQHVSMVWSLHLSDDNVGHVTRDS</sequence>
<gene>
    <name evidence="1" type="ORF">BAUCODRAFT_124950</name>
</gene>
<accession>M2MCI0</accession>
<dbReference type="RefSeq" id="XP_007679096.1">
    <property type="nucleotide sequence ID" value="XM_007680906.1"/>
</dbReference>
<dbReference type="HOGENOM" id="CLU_2003472_0_0_1"/>
<dbReference type="GeneID" id="19107921"/>
<keyword evidence="2" id="KW-1185">Reference proteome</keyword>
<name>M2MCI0_BAUPA</name>
<organism evidence="1 2">
    <name type="scientific">Baudoinia panamericana (strain UAMH 10762)</name>
    <name type="common">Angels' share fungus</name>
    <name type="synonym">Baudoinia compniacensis (strain UAMH 10762)</name>
    <dbReference type="NCBI Taxonomy" id="717646"/>
    <lineage>
        <taxon>Eukaryota</taxon>
        <taxon>Fungi</taxon>
        <taxon>Dikarya</taxon>
        <taxon>Ascomycota</taxon>
        <taxon>Pezizomycotina</taxon>
        <taxon>Dothideomycetes</taxon>
        <taxon>Dothideomycetidae</taxon>
        <taxon>Mycosphaerellales</taxon>
        <taxon>Teratosphaeriaceae</taxon>
        <taxon>Baudoinia</taxon>
    </lineage>
</organism>
<evidence type="ECO:0000313" key="2">
    <source>
        <dbReference type="Proteomes" id="UP000011761"/>
    </source>
</evidence>
<dbReference type="Proteomes" id="UP000011761">
    <property type="component" value="Unassembled WGS sequence"/>
</dbReference>